<evidence type="ECO:0000313" key="2">
    <source>
        <dbReference type="EMBL" id="ENN79394.1"/>
    </source>
</evidence>
<dbReference type="EMBL" id="KB740953">
    <property type="protein sequence ID" value="ENN77128.1"/>
    <property type="molecule type" value="Genomic_DNA"/>
</dbReference>
<proteinExistence type="predicted"/>
<dbReference type="EMBL" id="KB740711">
    <property type="protein sequence ID" value="ENN79395.1"/>
    <property type="molecule type" value="Genomic_DNA"/>
</dbReference>
<dbReference type="InterPro" id="IPR036179">
    <property type="entry name" value="Ig-like_dom_sf"/>
</dbReference>
<dbReference type="SUPFAM" id="SSF48726">
    <property type="entry name" value="Immunoglobulin"/>
    <property type="match status" value="1"/>
</dbReference>
<dbReference type="PANTHER" id="PTHR21261">
    <property type="entry name" value="BEAT PROTEIN"/>
    <property type="match status" value="1"/>
</dbReference>
<dbReference type="AlphaFoldDB" id="N6THA0"/>
<dbReference type="Gene3D" id="2.60.40.10">
    <property type="entry name" value="Immunoglobulins"/>
    <property type="match status" value="1"/>
</dbReference>
<name>N6THA0_DENPD</name>
<dbReference type="PANTHER" id="PTHR21261:SF17">
    <property type="entry name" value="BEAT VI"/>
    <property type="match status" value="1"/>
</dbReference>
<accession>N6THA0</accession>
<organism evidence="1">
    <name type="scientific">Dendroctonus ponderosae</name>
    <name type="common">Mountain pine beetle</name>
    <dbReference type="NCBI Taxonomy" id="77166"/>
    <lineage>
        <taxon>Eukaryota</taxon>
        <taxon>Metazoa</taxon>
        <taxon>Ecdysozoa</taxon>
        <taxon>Arthropoda</taxon>
        <taxon>Hexapoda</taxon>
        <taxon>Insecta</taxon>
        <taxon>Pterygota</taxon>
        <taxon>Neoptera</taxon>
        <taxon>Endopterygota</taxon>
        <taxon>Coleoptera</taxon>
        <taxon>Polyphaga</taxon>
        <taxon>Cucujiformia</taxon>
        <taxon>Curculionidae</taxon>
        <taxon>Scolytinae</taxon>
        <taxon>Dendroctonus</taxon>
    </lineage>
</organism>
<reference evidence="1" key="1">
    <citation type="journal article" date="2013" name="Genome Biol.">
        <title>Draft genome of the mountain pine beetle, Dendroctonus ponderosae Hopkins, a major forest pest.</title>
        <authorList>
            <person name="Keeling C.I."/>
            <person name="Yuen M.M."/>
            <person name="Liao N.Y."/>
            <person name="Docking T.R."/>
            <person name="Chan S.K."/>
            <person name="Taylor G.A."/>
            <person name="Palmquist D.L."/>
            <person name="Jackman S.D."/>
            <person name="Nguyen A."/>
            <person name="Li M."/>
            <person name="Henderson H."/>
            <person name="Janes J.K."/>
            <person name="Zhao Y."/>
            <person name="Pandoh P."/>
            <person name="Moore R."/>
            <person name="Sperling F.A."/>
            <person name="Huber D.P."/>
            <person name="Birol I."/>
            <person name="Jones S.J."/>
            <person name="Bohlmann J."/>
        </authorList>
    </citation>
    <scope>NUCLEOTIDE SEQUENCE</scope>
</reference>
<evidence type="ECO:0000313" key="3">
    <source>
        <dbReference type="EMBL" id="ENN79395.1"/>
    </source>
</evidence>
<feature type="non-terminal residue" evidence="1">
    <location>
        <position position="1"/>
    </location>
</feature>
<dbReference type="OrthoDB" id="6343941at2759"/>
<dbReference type="InterPro" id="IPR013783">
    <property type="entry name" value="Ig-like_fold"/>
</dbReference>
<evidence type="ECO:0000313" key="1">
    <source>
        <dbReference type="EMBL" id="ENN77128.1"/>
    </source>
</evidence>
<sequence>MVIQVPEAVRAGDSVTLSCQYDLEDVALYSIKWYWNEEEFYRYIPKDLPPYKSFPMRFINVDVSFSGKNSCFSSLKHAAFYANTTSA</sequence>
<dbReference type="HOGENOM" id="CLU_190931_0_0_1"/>
<dbReference type="EMBL" id="KB740711">
    <property type="protein sequence ID" value="ENN79394.1"/>
    <property type="molecule type" value="Genomic_DNA"/>
</dbReference>
<gene>
    <name evidence="2" type="ORF">YQE_04157</name>
    <name evidence="3" type="ORF">YQE_04158</name>
    <name evidence="1" type="ORF">YQE_06382</name>
</gene>
<protein>
    <recommendedName>
        <fullName evidence="4">Ig-like domain-containing protein</fullName>
    </recommendedName>
</protein>
<evidence type="ECO:0008006" key="4">
    <source>
        <dbReference type="Google" id="ProtNLM"/>
    </source>
</evidence>